<protein>
    <recommendedName>
        <fullName evidence="3">Carbonic anhydrase</fullName>
    </recommendedName>
</protein>
<dbReference type="EMBL" id="LBRS01000005">
    <property type="protein sequence ID" value="KKQ01681.1"/>
    <property type="molecule type" value="Genomic_DNA"/>
</dbReference>
<dbReference type="GO" id="GO:0008270">
    <property type="term" value="F:zinc ion binding"/>
    <property type="evidence" value="ECO:0007669"/>
    <property type="project" value="InterPro"/>
</dbReference>
<dbReference type="GO" id="GO:0004089">
    <property type="term" value="F:carbonate dehydratase activity"/>
    <property type="evidence" value="ECO:0007669"/>
    <property type="project" value="InterPro"/>
</dbReference>
<reference evidence="1 2" key="1">
    <citation type="journal article" date="2015" name="Nature">
        <title>rRNA introns, odd ribosomes, and small enigmatic genomes across a large radiation of phyla.</title>
        <authorList>
            <person name="Brown C.T."/>
            <person name="Hug L.A."/>
            <person name="Thomas B.C."/>
            <person name="Sharon I."/>
            <person name="Castelle C.J."/>
            <person name="Singh A."/>
            <person name="Wilkins M.J."/>
            <person name="Williams K.H."/>
            <person name="Banfield J.F."/>
        </authorList>
    </citation>
    <scope>NUCLEOTIDE SEQUENCE [LARGE SCALE GENOMIC DNA]</scope>
</reference>
<dbReference type="Gene3D" id="3.40.1050.10">
    <property type="entry name" value="Carbonic anhydrase"/>
    <property type="match status" value="1"/>
</dbReference>
<evidence type="ECO:0000313" key="2">
    <source>
        <dbReference type="Proteomes" id="UP000034344"/>
    </source>
</evidence>
<dbReference type="Proteomes" id="UP000034344">
    <property type="component" value="Unassembled WGS sequence"/>
</dbReference>
<gene>
    <name evidence="1" type="ORF">US11_C0005G0037</name>
</gene>
<dbReference type="AlphaFoldDB" id="A0A0G0HCQ3"/>
<dbReference type="InterPro" id="IPR046871">
    <property type="entry name" value="Pro_CA_2"/>
</dbReference>
<organism evidence="1 2">
    <name type="scientific">Candidatus Roizmanbacteria bacterium GW2011_GWA2_36_23</name>
    <dbReference type="NCBI Taxonomy" id="1618480"/>
    <lineage>
        <taxon>Bacteria</taxon>
        <taxon>Candidatus Roizmaniibacteriota</taxon>
    </lineage>
</organism>
<name>A0A0G0HCQ3_9BACT</name>
<comment type="caution">
    <text evidence="1">The sequence shown here is derived from an EMBL/GenBank/DDBJ whole genome shotgun (WGS) entry which is preliminary data.</text>
</comment>
<dbReference type="InterPro" id="IPR036874">
    <property type="entry name" value="Carbonic_anhydrase_sf"/>
</dbReference>
<sequence>MSIHISDALIVACIDFRFQKYIRKWLDKNFENKTYDYVGFAGASKDLKTIMMQLDISVRLHHIKEVVLIHHEDCGAYGKESIRERHAKDLLKAKTVINAIYPDLQIELFYLHLDGKFEEIK</sequence>
<accession>A0A0G0HCQ3</accession>
<proteinExistence type="predicted"/>
<dbReference type="Pfam" id="PF20393">
    <property type="entry name" value="Pro_CA_2"/>
    <property type="match status" value="1"/>
</dbReference>
<evidence type="ECO:0000313" key="1">
    <source>
        <dbReference type="EMBL" id="KKQ01681.1"/>
    </source>
</evidence>
<dbReference type="STRING" id="1618480.US11_C0005G0037"/>
<evidence type="ECO:0008006" key="3">
    <source>
        <dbReference type="Google" id="ProtNLM"/>
    </source>
</evidence>
<dbReference type="SUPFAM" id="SSF53056">
    <property type="entry name" value="beta-carbonic anhydrase, cab"/>
    <property type="match status" value="1"/>
</dbReference>